<dbReference type="Proteomes" id="UP000178885">
    <property type="component" value="Unassembled WGS sequence"/>
</dbReference>
<name>A0A1F6TR93_9PROT</name>
<dbReference type="PANTHER" id="PTHR14969">
    <property type="entry name" value="SPHINGOSINE-1-PHOSPHATE PHOSPHOHYDROLASE"/>
    <property type="match status" value="1"/>
</dbReference>
<keyword evidence="1" id="KW-0812">Transmembrane</keyword>
<feature type="transmembrane region" description="Helical" evidence="1">
    <location>
        <begin position="106"/>
        <end position="124"/>
    </location>
</feature>
<feature type="transmembrane region" description="Helical" evidence="1">
    <location>
        <begin position="245"/>
        <end position="263"/>
    </location>
</feature>
<dbReference type="InterPro" id="IPR036938">
    <property type="entry name" value="PAP2/HPO_sf"/>
</dbReference>
<reference evidence="3 4" key="1">
    <citation type="journal article" date="2016" name="Nat. Commun.">
        <title>Thousands of microbial genomes shed light on interconnected biogeochemical processes in an aquifer system.</title>
        <authorList>
            <person name="Anantharaman K."/>
            <person name="Brown C.T."/>
            <person name="Hug L.A."/>
            <person name="Sharon I."/>
            <person name="Castelle C.J."/>
            <person name="Probst A.J."/>
            <person name="Thomas B.C."/>
            <person name="Singh A."/>
            <person name="Wilkins M.J."/>
            <person name="Karaoz U."/>
            <person name="Brodie E.L."/>
            <person name="Williams K.H."/>
            <person name="Hubbard S.S."/>
            <person name="Banfield J.F."/>
        </authorList>
    </citation>
    <scope>NUCLEOTIDE SEQUENCE [LARGE SCALE GENOMIC DNA]</scope>
</reference>
<feature type="transmembrane region" description="Helical" evidence="1">
    <location>
        <begin position="71"/>
        <end position="94"/>
    </location>
</feature>
<keyword evidence="1" id="KW-1133">Transmembrane helix</keyword>
<feature type="transmembrane region" description="Helical" evidence="1">
    <location>
        <begin position="160"/>
        <end position="180"/>
    </location>
</feature>
<sequence length="294" mass="32924">MINSPSDPFSPVTSYEQAMGKMRFILPLLMLITTGLSLWGRSWDRQFFLWINTSIPRALPDSLLPMWDTTMIALTYLGDTHVMLWMILLISLPWWMAVDRKTPDKLSLYLVVFAIVLVLAILASQGLKEIVGTLRPAGVLPVESLRILGKTLNYRSFPSGHTVTAFAGMCTLLPVIPASWRWGALTLAAGTGFSRIGVGAHWPIDVAAGAFLGIVAGMMGWRIAFWLQQKRHAENTFWKKFNHGLAMLGLFIMAANVAYTPFYEFEHRSIRLGLIGLCLILALFLGYYQRGRSE</sequence>
<gene>
    <name evidence="3" type="ORF">A2151_04445</name>
</gene>
<feature type="transmembrane region" description="Helical" evidence="1">
    <location>
        <begin position="24"/>
        <end position="40"/>
    </location>
</feature>
<evidence type="ECO:0000313" key="3">
    <source>
        <dbReference type="EMBL" id="OGI47576.1"/>
    </source>
</evidence>
<evidence type="ECO:0000313" key="4">
    <source>
        <dbReference type="Proteomes" id="UP000178885"/>
    </source>
</evidence>
<dbReference type="AlphaFoldDB" id="A0A1F6TR93"/>
<protein>
    <recommendedName>
        <fullName evidence="2">Phosphatidic acid phosphatase type 2/haloperoxidase domain-containing protein</fullName>
    </recommendedName>
</protein>
<dbReference type="InterPro" id="IPR000326">
    <property type="entry name" value="PAP2/HPO"/>
</dbReference>
<dbReference type="STRING" id="1817760.A2151_04445"/>
<organism evidence="3 4">
    <name type="scientific">Candidatus Muproteobacteria bacterium RBG_16_65_34</name>
    <dbReference type="NCBI Taxonomy" id="1817760"/>
    <lineage>
        <taxon>Bacteria</taxon>
        <taxon>Pseudomonadati</taxon>
        <taxon>Pseudomonadota</taxon>
        <taxon>Candidatus Muproteobacteria</taxon>
    </lineage>
</organism>
<evidence type="ECO:0000259" key="2">
    <source>
        <dbReference type="SMART" id="SM00014"/>
    </source>
</evidence>
<dbReference type="Pfam" id="PF01569">
    <property type="entry name" value="PAP2"/>
    <property type="match status" value="1"/>
</dbReference>
<keyword evidence="1" id="KW-0472">Membrane</keyword>
<proteinExistence type="predicted"/>
<feature type="domain" description="Phosphatidic acid phosphatase type 2/haloperoxidase" evidence="2">
    <location>
        <begin position="108"/>
        <end position="221"/>
    </location>
</feature>
<feature type="transmembrane region" description="Helical" evidence="1">
    <location>
        <begin position="200"/>
        <end position="224"/>
    </location>
</feature>
<accession>A0A1F6TR93</accession>
<dbReference type="SMART" id="SM00014">
    <property type="entry name" value="acidPPc"/>
    <property type="match status" value="1"/>
</dbReference>
<dbReference type="EMBL" id="MFSU01000052">
    <property type="protein sequence ID" value="OGI47576.1"/>
    <property type="molecule type" value="Genomic_DNA"/>
</dbReference>
<evidence type="ECO:0000256" key="1">
    <source>
        <dbReference type="SAM" id="Phobius"/>
    </source>
</evidence>
<dbReference type="PANTHER" id="PTHR14969:SF13">
    <property type="entry name" value="AT30094P"/>
    <property type="match status" value="1"/>
</dbReference>
<dbReference type="SUPFAM" id="SSF48317">
    <property type="entry name" value="Acid phosphatase/Vanadium-dependent haloperoxidase"/>
    <property type="match status" value="1"/>
</dbReference>
<dbReference type="Gene3D" id="1.20.144.10">
    <property type="entry name" value="Phosphatidic acid phosphatase type 2/haloperoxidase"/>
    <property type="match status" value="2"/>
</dbReference>
<comment type="caution">
    <text evidence="3">The sequence shown here is derived from an EMBL/GenBank/DDBJ whole genome shotgun (WGS) entry which is preliminary data.</text>
</comment>
<feature type="transmembrane region" description="Helical" evidence="1">
    <location>
        <begin position="269"/>
        <end position="288"/>
    </location>
</feature>